<sequence length="103" mass="12005">MNREQEPNESIKKDNASNIKSNNKPNKKKVTLDMKVEIIKGKKTIYKNVNITTKSILHNVNTRNYIDDYNYVQQVSRYNSIFKNLNDKGRKTPHISRPSLPEA</sequence>
<protein>
    <submittedName>
        <fullName evidence="2">Uncharacterized protein</fullName>
    </submittedName>
</protein>
<organism evidence="2 3">
    <name type="scientific">Intoshia linei</name>
    <dbReference type="NCBI Taxonomy" id="1819745"/>
    <lineage>
        <taxon>Eukaryota</taxon>
        <taxon>Metazoa</taxon>
        <taxon>Spiralia</taxon>
        <taxon>Lophotrochozoa</taxon>
        <taxon>Mesozoa</taxon>
        <taxon>Orthonectida</taxon>
        <taxon>Rhopaluridae</taxon>
        <taxon>Intoshia</taxon>
    </lineage>
</organism>
<comment type="caution">
    <text evidence="2">The sequence shown here is derived from an EMBL/GenBank/DDBJ whole genome shotgun (WGS) entry which is preliminary data.</text>
</comment>
<name>A0A177B1Q9_9BILA</name>
<dbReference type="EMBL" id="LWCA01000628">
    <property type="protein sequence ID" value="OAF67571.1"/>
    <property type="molecule type" value="Genomic_DNA"/>
</dbReference>
<dbReference type="Proteomes" id="UP000078046">
    <property type="component" value="Unassembled WGS sequence"/>
</dbReference>
<gene>
    <name evidence="2" type="ORF">A3Q56_04704</name>
</gene>
<evidence type="ECO:0000313" key="2">
    <source>
        <dbReference type="EMBL" id="OAF67571.1"/>
    </source>
</evidence>
<evidence type="ECO:0000313" key="3">
    <source>
        <dbReference type="Proteomes" id="UP000078046"/>
    </source>
</evidence>
<evidence type="ECO:0000256" key="1">
    <source>
        <dbReference type="SAM" id="MobiDB-lite"/>
    </source>
</evidence>
<keyword evidence="3" id="KW-1185">Reference proteome</keyword>
<feature type="region of interest" description="Disordered" evidence="1">
    <location>
        <begin position="1"/>
        <end position="29"/>
    </location>
</feature>
<proteinExistence type="predicted"/>
<reference evidence="2 3" key="1">
    <citation type="submission" date="2016-04" db="EMBL/GenBank/DDBJ databases">
        <title>The genome of Intoshia linei affirms orthonectids as highly simplified spiralians.</title>
        <authorList>
            <person name="Mikhailov K.V."/>
            <person name="Slusarev G.S."/>
            <person name="Nikitin M.A."/>
            <person name="Logacheva M.D."/>
            <person name="Penin A."/>
            <person name="Aleoshin V."/>
            <person name="Panchin Y.V."/>
        </authorList>
    </citation>
    <scope>NUCLEOTIDE SEQUENCE [LARGE SCALE GENOMIC DNA]</scope>
    <source>
        <strain evidence="2">Intl2013</strain>
        <tissue evidence="2">Whole animal</tissue>
    </source>
</reference>
<accession>A0A177B1Q9</accession>
<feature type="compositionally biased region" description="Basic and acidic residues" evidence="1">
    <location>
        <begin position="1"/>
        <end position="15"/>
    </location>
</feature>
<dbReference type="AlphaFoldDB" id="A0A177B1Q9"/>